<gene>
    <name evidence="1" type="primary">jg16952</name>
    <name evidence="1" type="ORF">PAEG_LOCUS14064</name>
</gene>
<name>A0A8S4RIS6_9NEOP</name>
<organism evidence="1 2">
    <name type="scientific">Pararge aegeria aegeria</name>
    <dbReference type="NCBI Taxonomy" id="348720"/>
    <lineage>
        <taxon>Eukaryota</taxon>
        <taxon>Metazoa</taxon>
        <taxon>Ecdysozoa</taxon>
        <taxon>Arthropoda</taxon>
        <taxon>Hexapoda</taxon>
        <taxon>Insecta</taxon>
        <taxon>Pterygota</taxon>
        <taxon>Neoptera</taxon>
        <taxon>Endopterygota</taxon>
        <taxon>Lepidoptera</taxon>
        <taxon>Glossata</taxon>
        <taxon>Ditrysia</taxon>
        <taxon>Papilionoidea</taxon>
        <taxon>Nymphalidae</taxon>
        <taxon>Satyrinae</taxon>
        <taxon>Satyrini</taxon>
        <taxon>Parargina</taxon>
        <taxon>Pararge</taxon>
    </lineage>
</organism>
<evidence type="ECO:0000313" key="2">
    <source>
        <dbReference type="Proteomes" id="UP000838756"/>
    </source>
</evidence>
<dbReference type="Proteomes" id="UP000838756">
    <property type="component" value="Unassembled WGS sequence"/>
</dbReference>
<dbReference type="EMBL" id="CAKXAJ010025218">
    <property type="protein sequence ID" value="CAH2236712.1"/>
    <property type="molecule type" value="Genomic_DNA"/>
</dbReference>
<accession>A0A8S4RIS6</accession>
<proteinExistence type="predicted"/>
<reference evidence="1" key="1">
    <citation type="submission" date="2022-03" db="EMBL/GenBank/DDBJ databases">
        <authorList>
            <person name="Lindestad O."/>
        </authorList>
    </citation>
    <scope>NUCLEOTIDE SEQUENCE</scope>
</reference>
<evidence type="ECO:0000313" key="1">
    <source>
        <dbReference type="EMBL" id="CAH2236712.1"/>
    </source>
</evidence>
<dbReference type="AlphaFoldDB" id="A0A8S4RIS6"/>
<protein>
    <submittedName>
        <fullName evidence="1">Jg16952 protein</fullName>
    </submittedName>
</protein>
<keyword evidence="2" id="KW-1185">Reference proteome</keyword>
<dbReference type="OrthoDB" id="6884354at2759"/>
<comment type="caution">
    <text evidence="1">The sequence shown here is derived from an EMBL/GenBank/DDBJ whole genome shotgun (WGS) entry which is preliminary data.</text>
</comment>
<sequence>MTDIGNPGSIHNLKPVETKKTCLAVQNSSSLPRRVAPIFAVATTSSFNERVCVTLGDILTKSAVNMTELINKYLFNSTEEQKLYDVRAKLNIAKCIVSLCLGNEYNSTSIRNALLNRATRYFPRKLLTELVTKVNASEDWPKTFSDWIEQITTRASGGTENNNIHKDLRDTIIDYYLVKKCLPTRDDIVKVIVNVNPSYYRKISDIKKGIKTSGYKAKRLPRCTKTIIVEDPEQSLARMKYLKCIEQFRNAGAHIIYIEHKLTNKNGLILESLNYSYEDAILFNVAVSTSMGMISKKIEKVSDIFMPACEDAKYYLLTKWILDFVIPQVSVPSVFVLEDNLKTDTDMPTMYSSKKIMMKWLELNDIPHNSNMHAAELFELIKRSRCNFFKKNVLEENLKYYDHKVLLRPCKTQYLNYFNILWDKVKFKPNSMKIELLNKFSNWEELEKAIIEIEQNTLKEDIEVHNTIEKILTIAKHERIPYDYIEKCDEFFDEITMEETVQVL</sequence>